<dbReference type="OrthoDB" id="188276at2759"/>
<dbReference type="Gene3D" id="3.30.1360.120">
    <property type="entry name" value="Probable tRNA modification gtpase trme, domain 1"/>
    <property type="match status" value="1"/>
</dbReference>
<keyword evidence="4" id="KW-0342">GTP-binding</keyword>
<evidence type="ECO:0000259" key="6">
    <source>
        <dbReference type="Pfam" id="PF01926"/>
    </source>
</evidence>
<protein>
    <recommendedName>
        <fullName evidence="11">tRNA modification GTPase TrmE</fullName>
    </recommendedName>
</protein>
<evidence type="ECO:0000256" key="3">
    <source>
        <dbReference type="ARBA" id="ARBA00022741"/>
    </source>
</evidence>
<evidence type="ECO:0000256" key="1">
    <source>
        <dbReference type="ARBA" id="ARBA00011043"/>
    </source>
</evidence>
<dbReference type="InParanoid" id="A0A0H2R8U5"/>
<keyword evidence="2" id="KW-0819">tRNA processing</keyword>
<dbReference type="Gene3D" id="3.40.50.300">
    <property type="entry name" value="P-loop containing nucleotide triphosphate hydrolases"/>
    <property type="match status" value="1"/>
</dbReference>
<keyword evidence="3" id="KW-0547">Nucleotide-binding</keyword>
<dbReference type="Pfam" id="PF10396">
    <property type="entry name" value="TrmE_N"/>
    <property type="match status" value="1"/>
</dbReference>
<dbReference type="InterPro" id="IPR027266">
    <property type="entry name" value="TrmE/GcvT-like"/>
</dbReference>
<evidence type="ECO:0000256" key="5">
    <source>
        <dbReference type="SAM" id="MobiDB-lite"/>
    </source>
</evidence>
<sequence length="1376" mass="149665">MTQKKTARSIWMQSSPRSSSDAQRQTIYALATPPGRGGVAVVRVSGPDAVKVCHGVVRATGGKKKEPLEGDIPPARKMQRCTIVDPVNGEELDDGLVVFFKGPHSFTTEDVLELHIHSGRAIITSVLSALAKLSQPGPSSSKPLALLRPAEPGEFTRRAYLGGRIDLTQAEALNDLINAQTDAQRRLAHKAAKGKTRETLERYRNDILRAMALVEAVIDFGEDQNLEGNEHIMNEAKLIVDGLLGEIRRHLQDSWRGEVLRSGVHLPIYGPPNVGKSTLFNSLVGRDAAIVTHISGTTRDVMEVTVDIGGVAIIVADTAGLHDTADFVEQIGIQRARQRVHEANFSLCVLALPDIVSHDGAVIVPKAVDELHMPGKTFYLLNKSDLVAPGVVMSAKAAFEHHLSLPNGTAWSVSASSGDQMENFLDGFSSALHERLSASPNAFDTDPLITNARHREHLQSAVRFMDAFRTTDDIVVCAEELRYAANAIGKITGAIDVEEILDRKSYRRRKREKMTSIPEKMGRNRGNAELYCTPSRPKRGANGLCSSSTTSTMPKPTLVQSLLNRPSQSYSSPSSRAGLAPLEARYFHSVRDEMRKLAGGFSEVRVGSPALSTTSSGHDRQHVVVAEPAAAVAVGRRVGDSKDGDEDEAYYTPSASPRVSVNGDEYPTIGQDVIPPQGSPEYLTSASFRTSSPPSPPSTISSSFTHFSWQRTLSPTTTRATTPADSDCHSEEHSGELRDTVSSISSTRSNSRRRKRVRDTHQEDWAKDVRWLVPPSELRNNRTTTSPSPSRSPPEPHSTSDNAMLQTLAPIAIPDRVPVAHRRVKSVSSQSTSRRVVARRRMSAVWEEDEGGNSNQAGDIAQSSSSNIQSRLSKVDRSTPFPPSRANTISAPQNVRARARSTTSETKSIVPSLASTYTSASRTVDLPVPLPVSDGGTPEGFTSLVLPRAAYTPRHAKRYSTLFSGADESFTSPRLGITQTTMSTISITKNAAGSPYGSRPRLLSLSSFSLSSSSEKHGSLKRNASSHNFSDLPPPLSFSSHTPPPSKVSSQQVLVKVYAVGLDHLDDLIVGEKVARSDCYGFVPGRSFVGRAVEFSKSDWVMGLLDVRKCGALSEFLVVDKRRLAVCPRPSTSLTLEQLSLLPLCGIPSHRAVRTFDLEQRGAKALVLEGHDGAGALAVQELVEQGLFVTVQVTPEAIQDKDKCAEWLRSINERVRLWGAKDVWFDSPLNTLSTSPENEFDFVVDTVGGRRIWDACRRVLHSTGQFTTLVGESGQAIPSINAHFKSNLRSIRRAFVKKDNKAIGYVWISPALDVDNDGEDIRDSLAAVAKLAEHRVLSPWVESARTVHFERTPSLFSSGSRDALAQGRTAVVRIVD</sequence>
<dbReference type="CDD" id="cd04164">
    <property type="entry name" value="trmE"/>
    <property type="match status" value="1"/>
</dbReference>
<accession>A0A0H2R8U5</accession>
<evidence type="ECO:0000256" key="2">
    <source>
        <dbReference type="ARBA" id="ARBA00022694"/>
    </source>
</evidence>
<dbReference type="SUPFAM" id="SSF51735">
    <property type="entry name" value="NAD(P)-binding Rossmann-fold domains"/>
    <property type="match status" value="1"/>
</dbReference>
<dbReference type="InterPro" id="IPR018948">
    <property type="entry name" value="GTP-bd_TrmE_N"/>
</dbReference>
<proteinExistence type="inferred from homology"/>
<dbReference type="CDD" id="cd14858">
    <property type="entry name" value="TrmE_N"/>
    <property type="match status" value="1"/>
</dbReference>
<dbReference type="Pfam" id="PF01926">
    <property type="entry name" value="MMR_HSR1"/>
    <property type="match status" value="1"/>
</dbReference>
<comment type="similarity">
    <text evidence="1">Belongs to the TRAFAC class TrmE-Era-EngA-EngB-Septin-like GTPase superfamily. TrmE GTPase family.</text>
</comment>
<organism evidence="9 10">
    <name type="scientific">Schizopora paradoxa</name>
    <dbReference type="NCBI Taxonomy" id="27342"/>
    <lineage>
        <taxon>Eukaryota</taxon>
        <taxon>Fungi</taxon>
        <taxon>Dikarya</taxon>
        <taxon>Basidiomycota</taxon>
        <taxon>Agaricomycotina</taxon>
        <taxon>Agaricomycetes</taxon>
        <taxon>Hymenochaetales</taxon>
        <taxon>Schizoporaceae</taxon>
        <taxon>Schizopora</taxon>
    </lineage>
</organism>
<dbReference type="EMBL" id="KQ086098">
    <property type="protein sequence ID" value="KLO08269.1"/>
    <property type="molecule type" value="Genomic_DNA"/>
</dbReference>
<dbReference type="Gene3D" id="3.90.180.10">
    <property type="entry name" value="Medium-chain alcohol dehydrogenases, catalytic domain"/>
    <property type="match status" value="1"/>
</dbReference>
<feature type="region of interest" description="Disordered" evidence="5">
    <location>
        <begin position="524"/>
        <end position="555"/>
    </location>
</feature>
<dbReference type="InterPro" id="IPR031168">
    <property type="entry name" value="G_TrmE"/>
</dbReference>
<feature type="domain" description="GTP-binding protein TrmE N-terminal" evidence="7">
    <location>
        <begin position="26"/>
        <end position="164"/>
    </location>
</feature>
<feature type="region of interest" description="Disordered" evidence="5">
    <location>
        <begin position="1"/>
        <end position="24"/>
    </location>
</feature>
<name>A0A0H2R8U5_9AGAM</name>
<dbReference type="GO" id="GO:0030488">
    <property type="term" value="P:tRNA methylation"/>
    <property type="evidence" value="ECO:0007669"/>
    <property type="project" value="TreeGrafter"/>
</dbReference>
<feature type="domain" description="G" evidence="6">
    <location>
        <begin position="268"/>
        <end position="351"/>
    </location>
</feature>
<dbReference type="Proteomes" id="UP000053477">
    <property type="component" value="Unassembled WGS sequence"/>
</dbReference>
<feature type="compositionally biased region" description="Low complexity" evidence="5">
    <location>
        <begin position="684"/>
        <end position="725"/>
    </location>
</feature>
<dbReference type="Pfam" id="PF12631">
    <property type="entry name" value="MnmE_helical"/>
    <property type="match status" value="1"/>
</dbReference>
<dbReference type="InterPro" id="IPR027417">
    <property type="entry name" value="P-loop_NTPase"/>
</dbReference>
<dbReference type="GO" id="GO:0005525">
    <property type="term" value="F:GTP binding"/>
    <property type="evidence" value="ECO:0007669"/>
    <property type="project" value="UniProtKB-KW"/>
</dbReference>
<feature type="domain" description="MnmE helical" evidence="8">
    <location>
        <begin position="167"/>
        <end position="503"/>
    </location>
</feature>
<dbReference type="NCBIfam" id="NF003661">
    <property type="entry name" value="PRK05291.1-3"/>
    <property type="match status" value="1"/>
</dbReference>
<evidence type="ECO:0000313" key="10">
    <source>
        <dbReference type="Proteomes" id="UP000053477"/>
    </source>
</evidence>
<dbReference type="GO" id="GO:0002098">
    <property type="term" value="P:tRNA wobble uridine modification"/>
    <property type="evidence" value="ECO:0007669"/>
    <property type="project" value="TreeGrafter"/>
</dbReference>
<dbReference type="NCBIfam" id="TIGR00231">
    <property type="entry name" value="small_GTP"/>
    <property type="match status" value="1"/>
</dbReference>
<dbReference type="Gene3D" id="1.20.120.430">
    <property type="entry name" value="tRNA modification GTPase MnmE domain 2"/>
    <property type="match status" value="1"/>
</dbReference>
<feature type="region of interest" description="Disordered" evidence="5">
    <location>
        <begin position="845"/>
        <end position="906"/>
    </location>
</feature>
<dbReference type="GO" id="GO:0003924">
    <property type="term" value="F:GTPase activity"/>
    <property type="evidence" value="ECO:0007669"/>
    <property type="project" value="InterPro"/>
</dbReference>
<dbReference type="Gene3D" id="3.40.50.720">
    <property type="entry name" value="NAD(P)-binding Rossmann-like Domain"/>
    <property type="match status" value="1"/>
</dbReference>
<evidence type="ECO:0000256" key="4">
    <source>
        <dbReference type="ARBA" id="ARBA00023134"/>
    </source>
</evidence>
<dbReference type="InterPro" id="IPR025867">
    <property type="entry name" value="MnmE_helical"/>
</dbReference>
<keyword evidence="10" id="KW-1185">Reference proteome</keyword>
<dbReference type="SUPFAM" id="SSF50129">
    <property type="entry name" value="GroES-like"/>
    <property type="match status" value="1"/>
</dbReference>
<evidence type="ECO:0008006" key="11">
    <source>
        <dbReference type="Google" id="ProtNLM"/>
    </source>
</evidence>
<feature type="compositionally biased region" description="Polar residues" evidence="5">
    <location>
        <begin position="11"/>
        <end position="24"/>
    </location>
</feature>
<dbReference type="InterPro" id="IPR036291">
    <property type="entry name" value="NAD(P)-bd_dom_sf"/>
</dbReference>
<dbReference type="InterPro" id="IPR006073">
    <property type="entry name" value="GTP-bd"/>
</dbReference>
<evidence type="ECO:0000259" key="8">
    <source>
        <dbReference type="Pfam" id="PF12631"/>
    </source>
</evidence>
<dbReference type="InterPro" id="IPR011032">
    <property type="entry name" value="GroES-like_sf"/>
</dbReference>
<dbReference type="InterPro" id="IPR004520">
    <property type="entry name" value="GTPase_MnmE"/>
</dbReference>
<dbReference type="PANTHER" id="PTHR42714:SF2">
    <property type="entry name" value="TRNA MODIFICATION GTPASE GTPBP3, MITOCHONDRIAL"/>
    <property type="match status" value="1"/>
</dbReference>
<evidence type="ECO:0000259" key="7">
    <source>
        <dbReference type="Pfam" id="PF10396"/>
    </source>
</evidence>
<dbReference type="SUPFAM" id="SSF52540">
    <property type="entry name" value="P-loop containing nucleoside triphosphate hydrolases"/>
    <property type="match status" value="1"/>
</dbReference>
<gene>
    <name evidence="9" type="ORF">SCHPADRAFT_922652</name>
</gene>
<feature type="compositionally biased region" description="Basic and acidic residues" evidence="5">
    <location>
        <begin position="726"/>
        <end position="739"/>
    </location>
</feature>
<evidence type="ECO:0000313" key="9">
    <source>
        <dbReference type="EMBL" id="KLO08269.1"/>
    </source>
</evidence>
<feature type="compositionally biased region" description="Low complexity" evidence="5">
    <location>
        <begin position="863"/>
        <end position="872"/>
    </location>
</feature>
<reference evidence="9 10" key="1">
    <citation type="submission" date="2015-04" db="EMBL/GenBank/DDBJ databases">
        <title>Complete genome sequence of Schizopora paradoxa KUC8140, a cosmopolitan wood degrader in East Asia.</title>
        <authorList>
            <consortium name="DOE Joint Genome Institute"/>
            <person name="Min B."/>
            <person name="Park H."/>
            <person name="Jang Y."/>
            <person name="Kim J.-J."/>
            <person name="Kim K.H."/>
            <person name="Pangilinan J."/>
            <person name="Lipzen A."/>
            <person name="Riley R."/>
            <person name="Grigoriev I.V."/>
            <person name="Spatafora J.W."/>
            <person name="Choi I.-G."/>
        </authorList>
    </citation>
    <scope>NUCLEOTIDE SEQUENCE [LARGE SCALE GENOMIC DNA]</scope>
    <source>
        <strain evidence="9 10">KUC8140</strain>
    </source>
</reference>
<dbReference type="InterPro" id="IPR005225">
    <property type="entry name" value="Small_GTP-bd"/>
</dbReference>
<dbReference type="InterPro" id="IPR027368">
    <property type="entry name" value="MnmE_dom2"/>
</dbReference>
<dbReference type="SUPFAM" id="SSF116878">
    <property type="entry name" value="TrmE connector domain"/>
    <property type="match status" value="1"/>
</dbReference>
<dbReference type="PANTHER" id="PTHR42714">
    <property type="entry name" value="TRNA MODIFICATION GTPASE GTPBP3"/>
    <property type="match status" value="1"/>
</dbReference>
<feature type="region of interest" description="Disordered" evidence="5">
    <location>
        <begin position="776"/>
        <end position="801"/>
    </location>
</feature>
<dbReference type="HAMAP" id="MF_00379">
    <property type="entry name" value="GTPase_MnmE"/>
    <property type="match status" value="1"/>
</dbReference>
<dbReference type="STRING" id="27342.A0A0H2R8U5"/>
<feature type="region of interest" description="Disordered" evidence="5">
    <location>
        <begin position="635"/>
        <end position="762"/>
    </location>
</feature>
<dbReference type="GO" id="GO:0005739">
    <property type="term" value="C:mitochondrion"/>
    <property type="evidence" value="ECO:0007669"/>
    <property type="project" value="TreeGrafter"/>
</dbReference>